<evidence type="ECO:0000256" key="2">
    <source>
        <dbReference type="SAM" id="SignalP"/>
    </source>
</evidence>
<keyword evidence="2" id="KW-0732">Signal</keyword>
<feature type="chain" id="PRO_5046465915" description="DUF4386 domain-containing protein" evidence="2">
    <location>
        <begin position="24"/>
        <end position="194"/>
    </location>
</feature>
<dbReference type="Proteomes" id="UP000714380">
    <property type="component" value="Unassembled WGS sequence"/>
</dbReference>
<dbReference type="RefSeq" id="WP_225671838.1">
    <property type="nucleotide sequence ID" value="NZ_JAEDAH010000013.1"/>
</dbReference>
<keyword evidence="1" id="KW-1133">Transmembrane helix</keyword>
<keyword evidence="4" id="KW-1185">Reference proteome</keyword>
<dbReference type="EMBL" id="JAEDAH010000013">
    <property type="protein sequence ID" value="MCA6062633.1"/>
    <property type="molecule type" value="Genomic_DNA"/>
</dbReference>
<keyword evidence="1" id="KW-0472">Membrane</keyword>
<sequence length="194" mass="21241">MKNYSSWISVCLLGLLAASVATFCDAIHVVTGTLSYPQPLWFGQAAWVFPLFFLAFVSMAVAYIALAKTLAGPLGLELSSSPGSYRQMVEAILTFAFCYLLSGFGNESPQFLGWVFYAGFLFRLLFTYERAFLALLALLLAVGGMLVEGGLGALSMVAYREPEIFHVPWWLGGLYAHGAFALREGVRALVLRKD</sequence>
<evidence type="ECO:0008006" key="5">
    <source>
        <dbReference type="Google" id="ProtNLM"/>
    </source>
</evidence>
<proteinExistence type="predicted"/>
<name>A0ABS7ZN34_9GAMM</name>
<comment type="caution">
    <text evidence="3">The sequence shown here is derived from an EMBL/GenBank/DDBJ whole genome shotgun (WGS) entry which is preliminary data.</text>
</comment>
<evidence type="ECO:0000313" key="4">
    <source>
        <dbReference type="Proteomes" id="UP000714380"/>
    </source>
</evidence>
<feature type="signal peptide" evidence="2">
    <location>
        <begin position="1"/>
        <end position="23"/>
    </location>
</feature>
<reference evidence="3 4" key="1">
    <citation type="submission" date="2020-12" db="EMBL/GenBank/DDBJ databases">
        <title>Novel Thalassolituus-related marine hydrocarbonoclastic bacteria mediated algae-derived hydrocarbons mineralization in twilight zone of the northern South China Sea.</title>
        <authorList>
            <person name="Dong C."/>
        </authorList>
    </citation>
    <scope>NUCLEOTIDE SEQUENCE [LARGE SCALE GENOMIC DNA]</scope>
    <source>
        <strain evidence="3 4">IMCC1826</strain>
    </source>
</reference>
<gene>
    <name evidence="3" type="ORF">I9W95_03335</name>
</gene>
<feature type="transmembrane region" description="Helical" evidence="1">
    <location>
        <begin position="135"/>
        <end position="158"/>
    </location>
</feature>
<organism evidence="3 4">
    <name type="scientific">Thalassolituus marinus</name>
    <dbReference type="NCBI Taxonomy" id="671053"/>
    <lineage>
        <taxon>Bacteria</taxon>
        <taxon>Pseudomonadati</taxon>
        <taxon>Pseudomonadota</taxon>
        <taxon>Gammaproteobacteria</taxon>
        <taxon>Oceanospirillales</taxon>
        <taxon>Oceanospirillaceae</taxon>
        <taxon>Thalassolituus</taxon>
    </lineage>
</organism>
<accession>A0ABS7ZN34</accession>
<evidence type="ECO:0000313" key="3">
    <source>
        <dbReference type="EMBL" id="MCA6062633.1"/>
    </source>
</evidence>
<evidence type="ECO:0000256" key="1">
    <source>
        <dbReference type="SAM" id="Phobius"/>
    </source>
</evidence>
<keyword evidence="1" id="KW-0812">Transmembrane</keyword>
<feature type="transmembrane region" description="Helical" evidence="1">
    <location>
        <begin position="45"/>
        <end position="67"/>
    </location>
</feature>
<protein>
    <recommendedName>
        <fullName evidence="5">DUF4386 domain-containing protein</fullName>
    </recommendedName>
</protein>